<keyword evidence="2" id="KW-1133">Transmembrane helix</keyword>
<feature type="transmembrane region" description="Helical" evidence="2">
    <location>
        <begin position="1042"/>
        <end position="1059"/>
    </location>
</feature>
<feature type="region of interest" description="Disordered" evidence="1">
    <location>
        <begin position="678"/>
        <end position="704"/>
    </location>
</feature>
<evidence type="ECO:0000256" key="2">
    <source>
        <dbReference type="SAM" id="Phobius"/>
    </source>
</evidence>
<name>A0ABQ9HJ32_9NEOP</name>
<protein>
    <submittedName>
        <fullName evidence="3">Uncharacterized protein</fullName>
    </submittedName>
</protein>
<dbReference type="EMBL" id="JARBHB010000005">
    <property type="protein sequence ID" value="KAJ8884344.1"/>
    <property type="molecule type" value="Genomic_DNA"/>
</dbReference>
<keyword evidence="4" id="KW-1185">Reference proteome</keyword>
<feature type="region of interest" description="Disordered" evidence="1">
    <location>
        <begin position="594"/>
        <end position="653"/>
    </location>
</feature>
<feature type="region of interest" description="Disordered" evidence="1">
    <location>
        <begin position="1"/>
        <end position="29"/>
    </location>
</feature>
<sequence>MRVKRSEHGAATECKDGGNGRSLRKPADQRHRPLVRSIAIVGFGIFRQRETTVRLACVYVDKVCVRVCDERDIDRLVVKWQPTMVMTLDTFCLRKIPVECMSNHTHVAIDPSLNFIPFSPLHAGTHGHSRGDSISRPTGDPHVANNTSCLACKYALGRHWAARKLLSHRPYTNSMYVNSVHMYRSMTCSSMERTYAHTEHTSDCIPYGEEPAAKQTHACSVAYVLGTVTPGRSFMCVFNENAKTVGPTHLQQEAQEVDRAVVTGMEFDGGVDKTVVTPEYPVSPSADLMTNAVVGHRDDIGNWGRCTDVFAKEANGLSKRVIRKSMQLYKRSEAERSPIISIKSKEKLLTSDGKRHLIAKDCKSFGIVVMFIVSSSHTICLRRSSHIQFPIRHIFTARHIWPVIKVWLGNFWCDDCWTDIGFVKIISGVDGTSIGNPVDTNQLTATVSTSRCSFNAGARGISICEMHSPESGSLVGGMAGTQVNCSTQKFLALPGGQLHDTIKCMDGRLRQIILGRADYRAGSPHKDINLLLASHQGEPDSMPGRFTLDFHVWESCWTMMMVGGSSRGYPVFPPFHSGAALYSPRFTLISSRDSDIKSRGANSSHRHTGSRPLGSSREGSAGLVTAGEHVAPPDHSPMSQGVQSWTRTPHPVTEPQRHIHYWGCVPAVECKDGAKMGMPRQNRPAKGNVRHASDSRKSGCSRRESDPVRLWWQASSLNHFTTTASWYGWSSDAMANSNGLTGDGLALRLGVTVASRNTVETKAVRGGALSSWNNSSCGGVRKRQAYWLKDFANVPMKSSPSETKARSIPNDHPLPFCIAPCSLHRSKGAIRATLTHTHLTLHRSYAQACSISVDALYCANKILLFPESTHSASTPCSSRCVTIHIPLKRSRLNGDLGRAAVCQQYLHSQGVEWASMLFAECSISSCVPCIRAFLYHLATTACYGNIPQVYWFGSFGDRYQYQDKDSPATLVVEVAKDVVTENQSFNVATQKRLQMDTGMTKDTQIDGMHTLPSTVGTLLGSISGLFLATFAYFIFPTAHMNILFALKLVILVSVEATVAERLAHSPSTKAIRVQSPAGSLCIFASGNRAGRCRWVLSVISRFPQSFILTLLHTHLNHQLRLSRRRYNQKTGQPTSRHDTCAVVEASVLRSPKTSQRKRASELAIPKTTMPTAVNELSDTDINDIQHEQDFFDTPTASEFWNTPIASGWTEDAWSPNECRTQQRVLDLYCGPLVRLLGLYCRQLCSERKALSYSIDYAVLDQPECTPSTVFSLRGSSCSSFVVVVGCTWITRAKLTPPWLERGSIVPRSAVSCRCCLNSDERDLITQHVRIRVSFGCDLFGGVISAGIRDYFLFVRFKNLTDSVIAFTKRSVVKCDVLTPELEPMATTAEKNLGETEEAILRACQRSKLGLYGEDMEVSLGQKARVRLEQYWNERAEEKGNTRENPPTSGIVRHDSHLRISAVTRPGIEPGSPWWQNVLSKSIHCRLFHCRAPLVTSTPGLVALNYPCLPPRSALSTTAEDRRFSNQGDDVTARWSGRRDATRAAVFWEAQEYKQSHRGSKLGQQREYLSHMLTRPRRCCERRQREPSHVNLAARQSTSGNYNAVVSVRQDLVDGCHQ</sequence>
<evidence type="ECO:0000313" key="4">
    <source>
        <dbReference type="Proteomes" id="UP001159363"/>
    </source>
</evidence>
<feature type="region of interest" description="Disordered" evidence="1">
    <location>
        <begin position="1436"/>
        <end position="1455"/>
    </location>
</feature>
<feature type="compositionally biased region" description="Basic and acidic residues" evidence="1">
    <location>
        <begin position="1"/>
        <end position="18"/>
    </location>
</feature>
<reference evidence="3 4" key="1">
    <citation type="submission" date="2023-02" db="EMBL/GenBank/DDBJ databases">
        <title>LHISI_Scaffold_Assembly.</title>
        <authorList>
            <person name="Stuart O.P."/>
            <person name="Cleave R."/>
            <person name="Magrath M.J.L."/>
            <person name="Mikheyev A.S."/>
        </authorList>
    </citation>
    <scope>NUCLEOTIDE SEQUENCE [LARGE SCALE GENOMIC DNA]</scope>
    <source>
        <strain evidence="3">Daus_M_001</strain>
        <tissue evidence="3">Leg muscle</tissue>
    </source>
</reference>
<evidence type="ECO:0000313" key="3">
    <source>
        <dbReference type="EMBL" id="KAJ8884344.1"/>
    </source>
</evidence>
<keyword evidence="2" id="KW-0812">Transmembrane</keyword>
<evidence type="ECO:0000256" key="1">
    <source>
        <dbReference type="SAM" id="MobiDB-lite"/>
    </source>
</evidence>
<accession>A0ABQ9HJ32</accession>
<organism evidence="3 4">
    <name type="scientific">Dryococelus australis</name>
    <dbReference type="NCBI Taxonomy" id="614101"/>
    <lineage>
        <taxon>Eukaryota</taxon>
        <taxon>Metazoa</taxon>
        <taxon>Ecdysozoa</taxon>
        <taxon>Arthropoda</taxon>
        <taxon>Hexapoda</taxon>
        <taxon>Insecta</taxon>
        <taxon>Pterygota</taxon>
        <taxon>Neoptera</taxon>
        <taxon>Polyneoptera</taxon>
        <taxon>Phasmatodea</taxon>
        <taxon>Verophasmatodea</taxon>
        <taxon>Anareolatae</taxon>
        <taxon>Phasmatidae</taxon>
        <taxon>Eurycanthinae</taxon>
        <taxon>Dryococelus</taxon>
    </lineage>
</organism>
<dbReference type="Proteomes" id="UP001159363">
    <property type="component" value="Chromosome 4"/>
</dbReference>
<keyword evidence="2" id="KW-0472">Membrane</keyword>
<comment type="caution">
    <text evidence="3">The sequence shown here is derived from an EMBL/GenBank/DDBJ whole genome shotgun (WGS) entry which is preliminary data.</text>
</comment>
<feature type="compositionally biased region" description="Polar residues" evidence="1">
    <location>
        <begin position="637"/>
        <end position="647"/>
    </location>
</feature>
<feature type="compositionally biased region" description="Basic and acidic residues" evidence="1">
    <location>
        <begin position="691"/>
        <end position="704"/>
    </location>
</feature>
<feature type="transmembrane region" description="Helical" evidence="2">
    <location>
        <begin position="1015"/>
        <end position="1035"/>
    </location>
</feature>
<gene>
    <name evidence="3" type="ORF">PR048_016201</name>
</gene>
<proteinExistence type="predicted"/>